<organism evidence="2 3">
    <name type="scientific">Microlunatus antarcticus</name>
    <dbReference type="NCBI Taxonomy" id="53388"/>
    <lineage>
        <taxon>Bacteria</taxon>
        <taxon>Bacillati</taxon>
        <taxon>Actinomycetota</taxon>
        <taxon>Actinomycetes</taxon>
        <taxon>Propionibacteriales</taxon>
        <taxon>Propionibacteriaceae</taxon>
        <taxon>Microlunatus</taxon>
    </lineage>
</organism>
<dbReference type="EMBL" id="JACHZG010000001">
    <property type="protein sequence ID" value="MBB3326924.1"/>
    <property type="molecule type" value="Genomic_DNA"/>
</dbReference>
<keyword evidence="2" id="KW-0413">Isomerase</keyword>
<dbReference type="RefSeq" id="WP_198423324.1">
    <property type="nucleotide sequence ID" value="NZ_JACHZG010000001.1"/>
</dbReference>
<proteinExistence type="predicted"/>
<name>A0A7W5JVB3_9ACTN</name>
<dbReference type="SUPFAM" id="SSF51658">
    <property type="entry name" value="Xylose isomerase-like"/>
    <property type="match status" value="1"/>
</dbReference>
<evidence type="ECO:0000259" key="1">
    <source>
        <dbReference type="Pfam" id="PF01261"/>
    </source>
</evidence>
<keyword evidence="3" id="KW-1185">Reference proteome</keyword>
<accession>A0A7W5JVB3</accession>
<protein>
    <submittedName>
        <fullName evidence="2">Sugar phosphate isomerase/epimerase</fullName>
    </submittedName>
</protein>
<sequence>MADGRDLPATPEFVAACWTSAGDVMPLRGPDTSPLDVRTRIEAVARAGYTGFGLTHADLLVARETVGLPTVAQLLRDHGITTVQLERVVDWWTTGERKERSDALRQDLFDACAVLGVDNIKIGGDDDGEPVTYDALCAGFDALADAGREAGVRIAYENTPFSPPPIRTTEQAIDLVTDVGNANGGLMLDVWHAYRGGTPYDNLLRLAPERLFGVELDDGAAEVVGTQIEDTFDNRLFCGTGDFDVVSFVAVVRRLGWDGVWGIEHMSETDRKRPVETVLREAREAAALCIAQADERNAA</sequence>
<feature type="domain" description="Xylose isomerase-like TIM barrel" evidence="1">
    <location>
        <begin position="41"/>
        <end position="282"/>
    </location>
</feature>
<reference evidence="2 3" key="1">
    <citation type="submission" date="2020-08" db="EMBL/GenBank/DDBJ databases">
        <title>Sequencing the genomes of 1000 actinobacteria strains.</title>
        <authorList>
            <person name="Klenk H.-P."/>
        </authorList>
    </citation>
    <scope>NUCLEOTIDE SEQUENCE [LARGE SCALE GENOMIC DNA]</scope>
    <source>
        <strain evidence="2 3">DSM 11053</strain>
    </source>
</reference>
<dbReference type="PANTHER" id="PTHR12110:SF48">
    <property type="entry name" value="BLL3656 PROTEIN"/>
    <property type="match status" value="1"/>
</dbReference>
<dbReference type="PANTHER" id="PTHR12110">
    <property type="entry name" value="HYDROXYPYRUVATE ISOMERASE"/>
    <property type="match status" value="1"/>
</dbReference>
<comment type="caution">
    <text evidence="2">The sequence shown here is derived from an EMBL/GenBank/DDBJ whole genome shotgun (WGS) entry which is preliminary data.</text>
</comment>
<gene>
    <name evidence="2" type="ORF">FHX39_001868</name>
</gene>
<evidence type="ECO:0000313" key="2">
    <source>
        <dbReference type="EMBL" id="MBB3326924.1"/>
    </source>
</evidence>
<dbReference type="InterPro" id="IPR013022">
    <property type="entry name" value="Xyl_isomerase-like_TIM-brl"/>
</dbReference>
<dbReference type="Gene3D" id="3.20.20.150">
    <property type="entry name" value="Divalent-metal-dependent TIM barrel enzymes"/>
    <property type="match status" value="1"/>
</dbReference>
<dbReference type="InterPro" id="IPR050312">
    <property type="entry name" value="IolE/XylAMocC-like"/>
</dbReference>
<dbReference type="AlphaFoldDB" id="A0A7W5JVB3"/>
<dbReference type="Pfam" id="PF01261">
    <property type="entry name" value="AP_endonuc_2"/>
    <property type="match status" value="1"/>
</dbReference>
<dbReference type="InterPro" id="IPR036237">
    <property type="entry name" value="Xyl_isomerase-like_sf"/>
</dbReference>
<dbReference type="GO" id="GO:0016853">
    <property type="term" value="F:isomerase activity"/>
    <property type="evidence" value="ECO:0007669"/>
    <property type="project" value="UniProtKB-KW"/>
</dbReference>
<evidence type="ECO:0000313" key="3">
    <source>
        <dbReference type="Proteomes" id="UP000565572"/>
    </source>
</evidence>
<dbReference type="Proteomes" id="UP000565572">
    <property type="component" value="Unassembled WGS sequence"/>
</dbReference>